<dbReference type="EMBL" id="JAVREH010000006">
    <property type="protein sequence ID" value="MDT0261138.1"/>
    <property type="molecule type" value="Genomic_DNA"/>
</dbReference>
<keyword evidence="2" id="KW-1185">Reference proteome</keyword>
<name>A0ABU2J827_9ACTN</name>
<dbReference type="Proteomes" id="UP001183176">
    <property type="component" value="Unassembled WGS sequence"/>
</dbReference>
<protein>
    <recommendedName>
        <fullName evidence="3">Secreted protein</fullName>
    </recommendedName>
</protein>
<comment type="caution">
    <text evidence="1">The sequence shown here is derived from an EMBL/GenBank/DDBJ whole genome shotgun (WGS) entry which is preliminary data.</text>
</comment>
<gene>
    <name evidence="1" type="ORF">RM423_06990</name>
</gene>
<proteinExistence type="predicted"/>
<evidence type="ECO:0000313" key="2">
    <source>
        <dbReference type="Proteomes" id="UP001183176"/>
    </source>
</evidence>
<evidence type="ECO:0008006" key="3">
    <source>
        <dbReference type="Google" id="ProtNLM"/>
    </source>
</evidence>
<organism evidence="1 2">
    <name type="scientific">Jatrophihabitans lederbergiae</name>
    <dbReference type="NCBI Taxonomy" id="3075547"/>
    <lineage>
        <taxon>Bacteria</taxon>
        <taxon>Bacillati</taxon>
        <taxon>Actinomycetota</taxon>
        <taxon>Actinomycetes</taxon>
        <taxon>Jatrophihabitantales</taxon>
        <taxon>Jatrophihabitantaceae</taxon>
        <taxon>Jatrophihabitans</taxon>
    </lineage>
</organism>
<dbReference type="RefSeq" id="WP_311422292.1">
    <property type="nucleotide sequence ID" value="NZ_JAVREH010000006.1"/>
</dbReference>
<sequence>MRKLFWIALGATLGVLIFRRLSQAAQKLTPQGVASTIGQGLSELASSLRDFADDVRSAMSAHESELRAAAGIDAPAAILGDSSAGRASGTAG</sequence>
<evidence type="ECO:0000313" key="1">
    <source>
        <dbReference type="EMBL" id="MDT0261138.1"/>
    </source>
</evidence>
<accession>A0ABU2J827</accession>
<reference evidence="2" key="1">
    <citation type="submission" date="2023-07" db="EMBL/GenBank/DDBJ databases">
        <title>30 novel species of actinomycetes from the DSMZ collection.</title>
        <authorList>
            <person name="Nouioui I."/>
        </authorList>
    </citation>
    <scope>NUCLEOTIDE SEQUENCE [LARGE SCALE GENOMIC DNA]</scope>
    <source>
        <strain evidence="2">DSM 44399</strain>
    </source>
</reference>